<sequence length="124" mass="14246">VSFTKSHQNPIRRHGHSNHHSSLAIECEYECELGVAWRLNPLYLQEQWMICFTNRLRLNSSNAKKVERIPMLRFEFYELLRASAEVIGKGSFGTTYRAFMEESMTVVESSSEVAKRAGDYGLAV</sequence>
<protein>
    <submittedName>
        <fullName evidence="1">Uncharacterized protein</fullName>
    </submittedName>
</protein>
<feature type="non-terminal residue" evidence="1">
    <location>
        <position position="124"/>
    </location>
</feature>
<organism evidence="1 2">
    <name type="scientific">Ambrosia artemisiifolia</name>
    <name type="common">Common ragweed</name>
    <dbReference type="NCBI Taxonomy" id="4212"/>
    <lineage>
        <taxon>Eukaryota</taxon>
        <taxon>Viridiplantae</taxon>
        <taxon>Streptophyta</taxon>
        <taxon>Embryophyta</taxon>
        <taxon>Tracheophyta</taxon>
        <taxon>Spermatophyta</taxon>
        <taxon>Magnoliopsida</taxon>
        <taxon>eudicotyledons</taxon>
        <taxon>Gunneridae</taxon>
        <taxon>Pentapetalae</taxon>
        <taxon>asterids</taxon>
        <taxon>campanulids</taxon>
        <taxon>Asterales</taxon>
        <taxon>Asteraceae</taxon>
        <taxon>Asteroideae</taxon>
        <taxon>Heliantheae alliance</taxon>
        <taxon>Heliantheae</taxon>
        <taxon>Ambrosia</taxon>
    </lineage>
</organism>
<comment type="caution">
    <text evidence="1">The sequence shown here is derived from an EMBL/GenBank/DDBJ whole genome shotgun (WGS) entry which is preliminary data.</text>
</comment>
<gene>
    <name evidence="1" type="ORF">M8C21_002142</name>
</gene>
<proteinExistence type="predicted"/>
<name>A0AAD5CFK7_AMBAR</name>
<reference evidence="1" key="1">
    <citation type="submission" date="2022-06" db="EMBL/GenBank/DDBJ databases">
        <title>Uncovering the hologenomic basis of an extraordinary plant invasion.</title>
        <authorList>
            <person name="Bieker V.C."/>
            <person name="Martin M.D."/>
            <person name="Gilbert T."/>
            <person name="Hodgins K."/>
            <person name="Battlay P."/>
            <person name="Petersen B."/>
            <person name="Wilson J."/>
        </authorList>
    </citation>
    <scope>NUCLEOTIDE SEQUENCE</scope>
    <source>
        <strain evidence="1">AA19_3_7</strain>
        <tissue evidence="1">Leaf</tissue>
    </source>
</reference>
<evidence type="ECO:0000313" key="1">
    <source>
        <dbReference type="EMBL" id="KAI7741123.1"/>
    </source>
</evidence>
<dbReference type="AlphaFoldDB" id="A0AAD5CFK7"/>
<dbReference type="EMBL" id="JAMZMK010008272">
    <property type="protein sequence ID" value="KAI7741123.1"/>
    <property type="molecule type" value="Genomic_DNA"/>
</dbReference>
<keyword evidence="2" id="KW-1185">Reference proteome</keyword>
<dbReference type="Proteomes" id="UP001206925">
    <property type="component" value="Unassembled WGS sequence"/>
</dbReference>
<accession>A0AAD5CFK7</accession>
<evidence type="ECO:0000313" key="2">
    <source>
        <dbReference type="Proteomes" id="UP001206925"/>
    </source>
</evidence>